<dbReference type="InterPro" id="IPR029044">
    <property type="entry name" value="Nucleotide-diphossugar_trans"/>
</dbReference>
<evidence type="ECO:0000256" key="3">
    <source>
        <dbReference type="ARBA" id="ARBA00022679"/>
    </source>
</evidence>
<accession>A0AAD7ZQ25</accession>
<name>A0AAD7ZQ25_DIPPU</name>
<gene>
    <name evidence="4" type="ORF">L9F63_020826</name>
</gene>
<dbReference type="PANTHER" id="PTHR10730">
    <property type="entry name" value="PROCOLLAGEN-LYSINE,2-OXOGLUTARATE 5-DIOXYGENASE/GLYCOSYLTRANSFERASE 25 FAMILY MEMBER"/>
    <property type="match status" value="1"/>
</dbReference>
<dbReference type="InterPro" id="IPR050757">
    <property type="entry name" value="Collagen_mod_GT25"/>
</dbReference>
<dbReference type="EMBL" id="JASPKZ010007353">
    <property type="protein sequence ID" value="KAJ9584829.1"/>
    <property type="molecule type" value="Genomic_DNA"/>
</dbReference>
<dbReference type="AlphaFoldDB" id="A0AAD7ZQ25"/>
<organism evidence="4 5">
    <name type="scientific">Diploptera punctata</name>
    <name type="common">Pacific beetle cockroach</name>
    <dbReference type="NCBI Taxonomy" id="6984"/>
    <lineage>
        <taxon>Eukaryota</taxon>
        <taxon>Metazoa</taxon>
        <taxon>Ecdysozoa</taxon>
        <taxon>Arthropoda</taxon>
        <taxon>Hexapoda</taxon>
        <taxon>Insecta</taxon>
        <taxon>Pterygota</taxon>
        <taxon>Neoptera</taxon>
        <taxon>Polyneoptera</taxon>
        <taxon>Dictyoptera</taxon>
        <taxon>Blattodea</taxon>
        <taxon>Blaberoidea</taxon>
        <taxon>Blaberidae</taxon>
        <taxon>Diplopterinae</taxon>
        <taxon>Diploptera</taxon>
    </lineage>
</organism>
<evidence type="ECO:0000256" key="2">
    <source>
        <dbReference type="ARBA" id="ARBA00022676"/>
    </source>
</evidence>
<evidence type="ECO:0000313" key="4">
    <source>
        <dbReference type="EMBL" id="KAJ9584829.1"/>
    </source>
</evidence>
<reference evidence="4" key="1">
    <citation type="journal article" date="2023" name="IScience">
        <title>Live-bearing cockroach genome reveals convergent evolutionary mechanisms linked to viviparity in insects and beyond.</title>
        <authorList>
            <person name="Fouks B."/>
            <person name="Harrison M.C."/>
            <person name="Mikhailova A.A."/>
            <person name="Marchal E."/>
            <person name="English S."/>
            <person name="Carruthers M."/>
            <person name="Jennings E.C."/>
            <person name="Chiamaka E.L."/>
            <person name="Frigard R.A."/>
            <person name="Pippel M."/>
            <person name="Attardo G.M."/>
            <person name="Benoit J.B."/>
            <person name="Bornberg-Bauer E."/>
            <person name="Tobe S.S."/>
        </authorList>
    </citation>
    <scope>NUCLEOTIDE SEQUENCE</scope>
    <source>
        <strain evidence="4">Stay&amp;Tobe</strain>
    </source>
</reference>
<reference evidence="4" key="2">
    <citation type="submission" date="2023-05" db="EMBL/GenBank/DDBJ databases">
        <authorList>
            <person name="Fouks B."/>
        </authorList>
    </citation>
    <scope>NUCLEOTIDE SEQUENCE</scope>
    <source>
        <strain evidence="4">Stay&amp;Tobe</strain>
        <tissue evidence="4">Testes</tissue>
    </source>
</reference>
<dbReference type="Pfam" id="PF03452">
    <property type="entry name" value="Anp1"/>
    <property type="match status" value="1"/>
</dbReference>
<dbReference type="SUPFAM" id="SSF53448">
    <property type="entry name" value="Nucleotide-diphospho-sugar transferases"/>
    <property type="match status" value="1"/>
</dbReference>
<evidence type="ECO:0000313" key="5">
    <source>
        <dbReference type="Proteomes" id="UP001233999"/>
    </source>
</evidence>
<evidence type="ECO:0000256" key="1">
    <source>
        <dbReference type="ARBA" id="ARBA00006721"/>
    </source>
</evidence>
<keyword evidence="2" id="KW-0328">Glycosyltransferase</keyword>
<dbReference type="PANTHER" id="PTHR10730:SF53">
    <property type="entry name" value="GLYCOSYLTRANSFERASE 25 FAMILY MEMBER"/>
    <property type="match status" value="1"/>
</dbReference>
<dbReference type="Gene3D" id="3.90.550.10">
    <property type="entry name" value="Spore Coat Polysaccharide Biosynthesis Protein SpsA, Chain A"/>
    <property type="match status" value="1"/>
</dbReference>
<protein>
    <recommendedName>
        <fullName evidence="6">Glycosyltransferase 25 family member</fullName>
    </recommendedName>
</protein>
<comment type="similarity">
    <text evidence="1">Belongs to the glycosyltransferase 25 family.</text>
</comment>
<dbReference type="GO" id="GO:0050211">
    <property type="term" value="F:procollagen galactosyltransferase activity"/>
    <property type="evidence" value="ECO:0007669"/>
    <property type="project" value="TreeGrafter"/>
</dbReference>
<sequence length="381" mass="43754">MWFCKTNGEEINSDLINKESTVVIATLVRNKAHTLPFFLTLLERLDYPKNRISLWIRSDHNEDNTLEILQLWLSTIKNEYHSINAELLSSPPERLPEEKGPAHWPTSRFTHVIQLREEALATARQMWADYIWFLDSDVFITNPETLKLLILNGHTVSAPMLKSDGLYSNFWCGMTEEYYYLRTDDYKPILNRERIGCFNVPMVHTSVLVDLRRISSSGLTFLSSKVPDYKGPHDDIITFALSANKSGIIFYIAIALIFSCMIETMAKEKYLTEELILMQLINLKLEVLVENSPLPVKDIFKPYVSYPNQDTMGFDNIYMINLLRRPERRKRMLNCFKELGIKATIVNAVDGRLRFGGEVGGGVWSRDLDVSHSEGACGRSS</sequence>
<feature type="non-terminal residue" evidence="4">
    <location>
        <position position="381"/>
    </location>
</feature>
<comment type="caution">
    <text evidence="4">The sequence shown here is derived from an EMBL/GenBank/DDBJ whole genome shotgun (WGS) entry which is preliminary data.</text>
</comment>
<proteinExistence type="inferred from homology"/>
<keyword evidence="3" id="KW-0808">Transferase</keyword>
<keyword evidence="5" id="KW-1185">Reference proteome</keyword>
<evidence type="ECO:0008006" key="6">
    <source>
        <dbReference type="Google" id="ProtNLM"/>
    </source>
</evidence>
<dbReference type="Proteomes" id="UP001233999">
    <property type="component" value="Unassembled WGS sequence"/>
</dbReference>